<comment type="caution">
    <text evidence="2">The sequence shown here is derived from an EMBL/GenBank/DDBJ whole genome shotgun (WGS) entry which is preliminary data.</text>
</comment>
<dbReference type="CDD" id="cd22966">
    <property type="entry name" value="DD_DYDC-like"/>
    <property type="match status" value="1"/>
</dbReference>
<feature type="compositionally biased region" description="Basic and acidic residues" evidence="1">
    <location>
        <begin position="617"/>
        <end position="628"/>
    </location>
</feature>
<proteinExistence type="predicted"/>
<feature type="compositionally biased region" description="Low complexity" evidence="1">
    <location>
        <begin position="512"/>
        <end position="523"/>
    </location>
</feature>
<feature type="region of interest" description="Disordered" evidence="1">
    <location>
        <begin position="1602"/>
        <end position="1621"/>
    </location>
</feature>
<reference evidence="2 3" key="1">
    <citation type="journal article" date="2021" name="Elife">
        <title>Chloroplast acquisition without the gene transfer in kleptoplastic sea slugs, Plakobranchus ocellatus.</title>
        <authorList>
            <person name="Maeda T."/>
            <person name="Takahashi S."/>
            <person name="Yoshida T."/>
            <person name="Shimamura S."/>
            <person name="Takaki Y."/>
            <person name="Nagai Y."/>
            <person name="Toyoda A."/>
            <person name="Suzuki Y."/>
            <person name="Arimoto A."/>
            <person name="Ishii H."/>
            <person name="Satoh N."/>
            <person name="Nishiyama T."/>
            <person name="Hasebe M."/>
            <person name="Maruyama T."/>
            <person name="Minagawa J."/>
            <person name="Obokata J."/>
            <person name="Shigenobu S."/>
        </authorList>
    </citation>
    <scope>NUCLEOTIDE SEQUENCE [LARGE SCALE GENOMIC DNA]</scope>
</reference>
<evidence type="ECO:0000256" key="1">
    <source>
        <dbReference type="SAM" id="MobiDB-lite"/>
    </source>
</evidence>
<feature type="region of interest" description="Disordered" evidence="1">
    <location>
        <begin position="917"/>
        <end position="1082"/>
    </location>
</feature>
<feature type="compositionally biased region" description="Acidic residues" evidence="1">
    <location>
        <begin position="211"/>
        <end position="256"/>
    </location>
</feature>
<feature type="region of interest" description="Disordered" evidence="1">
    <location>
        <begin position="506"/>
        <end position="531"/>
    </location>
</feature>
<feature type="compositionally biased region" description="Low complexity" evidence="1">
    <location>
        <begin position="165"/>
        <end position="181"/>
    </location>
</feature>
<feature type="region of interest" description="Disordered" evidence="1">
    <location>
        <begin position="1573"/>
        <end position="1595"/>
    </location>
</feature>
<organism evidence="2 3">
    <name type="scientific">Elysia marginata</name>
    <dbReference type="NCBI Taxonomy" id="1093978"/>
    <lineage>
        <taxon>Eukaryota</taxon>
        <taxon>Metazoa</taxon>
        <taxon>Spiralia</taxon>
        <taxon>Lophotrochozoa</taxon>
        <taxon>Mollusca</taxon>
        <taxon>Gastropoda</taxon>
        <taxon>Heterobranchia</taxon>
        <taxon>Euthyneura</taxon>
        <taxon>Panpulmonata</taxon>
        <taxon>Sacoglossa</taxon>
        <taxon>Placobranchoidea</taxon>
        <taxon>Plakobranchidae</taxon>
        <taxon>Elysia</taxon>
    </lineage>
</organism>
<gene>
    <name evidence="2" type="ORF">ElyMa_006696700</name>
</gene>
<feature type="compositionally biased region" description="Low complexity" evidence="1">
    <location>
        <begin position="195"/>
        <end position="210"/>
    </location>
</feature>
<feature type="compositionally biased region" description="Acidic residues" evidence="1">
    <location>
        <begin position="756"/>
        <end position="772"/>
    </location>
</feature>
<dbReference type="EMBL" id="BMAT01013402">
    <property type="protein sequence ID" value="GFS12407.1"/>
    <property type="molecule type" value="Genomic_DNA"/>
</dbReference>
<feature type="compositionally biased region" description="Basic and acidic residues" evidence="1">
    <location>
        <begin position="1473"/>
        <end position="1486"/>
    </location>
</feature>
<feature type="compositionally biased region" description="Acidic residues" evidence="1">
    <location>
        <begin position="553"/>
        <end position="563"/>
    </location>
</feature>
<evidence type="ECO:0000313" key="2">
    <source>
        <dbReference type="EMBL" id="GFS12407.1"/>
    </source>
</evidence>
<evidence type="ECO:0000313" key="3">
    <source>
        <dbReference type="Proteomes" id="UP000762676"/>
    </source>
</evidence>
<feature type="compositionally biased region" description="Basic residues" evidence="1">
    <location>
        <begin position="986"/>
        <end position="1003"/>
    </location>
</feature>
<feature type="compositionally biased region" description="Polar residues" evidence="1">
    <location>
        <begin position="1438"/>
        <end position="1447"/>
    </location>
</feature>
<feature type="compositionally biased region" description="Basic and acidic residues" evidence="1">
    <location>
        <begin position="917"/>
        <end position="928"/>
    </location>
</feature>
<dbReference type="Gene3D" id="1.20.890.10">
    <property type="entry name" value="cAMP-dependent protein kinase regulatory subunit, dimerization-anchoring domain"/>
    <property type="match status" value="1"/>
</dbReference>
<dbReference type="InterPro" id="IPR007858">
    <property type="entry name" value="Dpy-30_motif"/>
</dbReference>
<feature type="compositionally biased region" description="Basic and acidic residues" evidence="1">
    <location>
        <begin position="1009"/>
        <end position="1053"/>
    </location>
</feature>
<feature type="compositionally biased region" description="Basic and acidic residues" evidence="1">
    <location>
        <begin position="392"/>
        <end position="402"/>
    </location>
</feature>
<feature type="compositionally biased region" description="Basic residues" evidence="1">
    <location>
        <begin position="606"/>
        <end position="616"/>
    </location>
</feature>
<feature type="region of interest" description="Disordered" evidence="1">
    <location>
        <begin position="1526"/>
        <end position="1560"/>
    </location>
</feature>
<feature type="region of interest" description="Disordered" evidence="1">
    <location>
        <begin position="450"/>
        <end position="471"/>
    </location>
</feature>
<dbReference type="Pfam" id="PF05186">
    <property type="entry name" value="Dpy-30"/>
    <property type="match status" value="1"/>
</dbReference>
<dbReference type="InterPro" id="IPR049630">
    <property type="entry name" value="DYDC-like_DD"/>
</dbReference>
<keyword evidence="3" id="KW-1185">Reference proteome</keyword>
<feature type="region of interest" description="Disordered" evidence="1">
    <location>
        <begin position="1100"/>
        <end position="1151"/>
    </location>
</feature>
<feature type="compositionally biased region" description="Polar residues" evidence="1">
    <location>
        <begin position="1057"/>
        <end position="1082"/>
    </location>
</feature>
<feature type="compositionally biased region" description="Basic and acidic residues" evidence="1">
    <location>
        <begin position="1448"/>
        <end position="1462"/>
    </location>
</feature>
<feature type="compositionally biased region" description="Polar residues" evidence="1">
    <location>
        <begin position="964"/>
        <end position="979"/>
    </location>
</feature>
<dbReference type="Proteomes" id="UP000762676">
    <property type="component" value="Unassembled WGS sequence"/>
</dbReference>
<feature type="compositionally biased region" description="Basic residues" evidence="1">
    <location>
        <begin position="777"/>
        <end position="791"/>
    </location>
</feature>
<feature type="region of interest" description="Disordered" evidence="1">
    <location>
        <begin position="337"/>
        <end position="429"/>
    </location>
</feature>
<feature type="region of interest" description="Disordered" evidence="1">
    <location>
        <begin position="548"/>
        <end position="576"/>
    </location>
</feature>
<feature type="compositionally biased region" description="Basic residues" evidence="1">
    <location>
        <begin position="629"/>
        <end position="638"/>
    </location>
</feature>
<feature type="compositionally biased region" description="Basic residues" evidence="1">
    <location>
        <begin position="700"/>
        <end position="718"/>
    </location>
</feature>
<name>A0AAV4IQ08_9GAST</name>
<feature type="region of interest" description="Disordered" evidence="1">
    <location>
        <begin position="1400"/>
        <end position="1421"/>
    </location>
</feature>
<accession>A0AAV4IQ08</accession>
<sequence length="1661" mass="188649">MATATAPFVTSTNNDYIKRTVGPILIQVLQEVAQVRPTDPIDFIARWLYYESDNGLFYHQKVKDIADFEETRLKMEAEEKERKANVQRIKQTLKDTQHESTILDQEIEEAQWRRRQILAQTAAALAARRDAQLRAAEREAARKEEELRKQQLLEMLRLKDEKGSKASSSSPSHGSSSGYSRAGRKRRQMEKRRSSPLSTSTLTSSSSLTSSEEEEETEPSDEEEEVEEEDTSETNEEKDELEEEIPQQDEVSDLENGDGKKDIKKKILPPKGRTLIKQVVEGHLEHLKAVKKAFQEGKVDLDIQDPTLLQSALKRTKKEEKSKLKKAVAFVSGLSAASKIQKRAESSTLLPPDSAKHHGRLAPPAGPGSNDKAQLSHHELKIKHQLLTPHGPSEKRDKESAKIQRKAKTVSKRHDVPMPQTSSTTDMGFGLSVSHASLQQSTDIEGAQLGDIDSAMPPAASPQHEEGDSYEAFKRSISFLALMEEEEEPDSKSYTWTASYKSGLNASELGRSTSPHSPASPASGVKSQLKKQTDAQFVSVYPWERALRKETAQNEDESPEYEEEHMSYSSGHEEDGMVVLEDLEDVEVEEEDIEERVEVGVKHIKKRKPHVKSVKVVHRETHFDDARKQHGRARRPHRSERSEHVLRKETEHRTHSEDRGLKRRSDGKEIEYPYYDDKGLKRSSGGRKDQEVAEADSFHRRMKRKEDRHKHTSRAHPHALREQTRDSKGFISPDTETSTSREVKKSRDSERKEPEEVTELEEEEWEEEEEEHDGTRAFRKYKMAPKKKRHAAQRDGEREEFLEFITDINGEIRRVSLSKQNEKDELDEKRHRNLLKPQLVSWRCTWRQQLVCEHPTLGDMAPIPPHVTRESADLWERLSFIPQVLIDMDIYTREDDDFVELYDPFAPDLSLQDFVRRESRVSGEKKTSQSDGSRGQNGRERRSSKKSRQSQSKKIYSDDKPGDSGSQSTVSSAYAQSLDSKQRDQRNRKRQKHANASGKKKSKSSSSSRKSDDRRSSNKSDDGKSSNKSDDRKSSNKSDDRKSDDEKSQERSKGGSRKSTAGKNKNNNTACMASASDTANDESVTLTQPALLTTDICDGISTSSSGDVGKEAVNASRNRSWQKSRPLPLRAPSSNQSTYARGVTKTANDCDDSTLRKPYDTTMKRLHTVDLNSEKPYSRSINILDTDERDPANSKVSSKNCRSSQITLASKINTPCPRTMRGQDIRTVRETNLSNNSYSVKRTTATNMNKKPRDLNQRADGKRLFYEDRKGSNKQEINVTQLLSNKESETNPDSLTPSTLQCTEKIEDMNEGAIKPWDLDDAHLRITKDSVKSRALEKSSSIGKNKAKEQKTRMGSYLTKANTNNSTSFQTAASQLRPCQVLAKKKKEAFEEPYSFGDVDEQRTKCKSPSRDSNREHDFHKTHSVPWWEGSRRTCSRNLNFSQTGTGSRRESCKLKMEDKSDTCQNTGTNNRKNRDPDRSNSKKTQEQMCFGKVNSSSRELQPIFLDDGMILESTVCATRPLFGKPKGLPKKTLKQPPLAKTKDPLDQPSTHNQVHREARRHQTINDITEKIKHPHPTTSLKRRQDADLSRQNSRFGMFINGGTQFSTDTHSMEKQQQQEQQLSGCQSDVTCANQPDLAYTIEYETSDDDTDEIEEISDER</sequence>
<feature type="compositionally biased region" description="Basic and acidic residues" evidence="1">
    <location>
        <begin position="739"/>
        <end position="755"/>
    </location>
</feature>
<protein>
    <submittedName>
        <fullName evidence="2">DPY30 domain-containing protein 1</fullName>
    </submittedName>
</protein>
<feature type="region of interest" description="Disordered" evidence="1">
    <location>
        <begin position="606"/>
        <end position="794"/>
    </location>
</feature>
<feature type="region of interest" description="Disordered" evidence="1">
    <location>
        <begin position="160"/>
        <end position="269"/>
    </location>
</feature>
<feature type="compositionally biased region" description="Basic and acidic residues" evidence="1">
    <location>
        <begin position="639"/>
        <end position="699"/>
    </location>
</feature>
<feature type="compositionally biased region" description="Basic and acidic residues" evidence="1">
    <location>
        <begin position="719"/>
        <end position="728"/>
    </location>
</feature>
<feature type="region of interest" description="Disordered" evidence="1">
    <location>
        <begin position="1438"/>
        <end position="1495"/>
    </location>
</feature>